<sequence length="654" mass="72755">MTNTNKCLASWTKLKMSPMFGCICPNDRQKRKCEKIFRRVHRNPCVVSVIPSDNSSHHVIDTQIQNPLMETSAHGGGRRYNASRANNVLGNAYDVQPTTDPHASHMPLPVSRAPALHSTCHTALQACNKDSACRRLLNPVLAVCDANQCNREACMSSVQTFYRNVVFKWALEVAFCLCKKSSSVVDQCMVAQEKLHPSCARKPAGSTPMLCSRLAAACKEDPACRPRLEFYEQACAVDSDTQRCAGSTAECRRAVLGILGTQLRNLCTCTASDPRETFTCMDWQRILWYNPCVVESQTDYHREMLATLGPSVEVTTSSSIFMPTTVTMDGIDEAWKDNGHHPESAVIHPTFSSPFVVHTPIYVPRPTYRPIYTTPPTTTIPTTVTTTLPPKYCEKRHTNDDTIDFIEEGWGKRFYKGEECSELCLCHAQEKLACSVLECVEAKPCETKYAVYTHAAPAYQATRGECFCYSGAFICVRPPKGSYDLHFGVYLFLGYSKAEEQLLRPYTQISLVDAAMDKLGNIVQESASLINGSYCVLVSPLQSTCRLERLVHDKENIILQATLEEYDEMRDNMSFAMLDREKEACEAIVTELSQKINAHAQDVREDMALSVLILAEVQVHMPPKPDSATMSCCSPPLLLLLAALASLHHTLLAS</sequence>
<keyword evidence="7" id="KW-0325">Glycoprotein</keyword>
<feature type="domain" description="GDNF/GAS1" evidence="8">
    <location>
        <begin position="120"/>
        <end position="199"/>
    </location>
</feature>
<keyword evidence="10" id="KW-1185">Reference proteome</keyword>
<keyword evidence="3" id="KW-1003">Cell membrane</keyword>
<dbReference type="PANTHER" id="PTHR10269:SF12">
    <property type="entry name" value="GLIAL CELL LINE-DERIVED NEUROTROPHIC FAMILY RECEPTOR-LIKE, ISOFORM E"/>
    <property type="match status" value="1"/>
</dbReference>
<dbReference type="OrthoDB" id="6374728at2759"/>
<dbReference type="GO" id="GO:0043235">
    <property type="term" value="C:receptor complex"/>
    <property type="evidence" value="ECO:0007669"/>
    <property type="project" value="TreeGrafter"/>
</dbReference>
<evidence type="ECO:0000313" key="10">
    <source>
        <dbReference type="Proteomes" id="UP000770661"/>
    </source>
</evidence>
<evidence type="ECO:0000313" key="9">
    <source>
        <dbReference type="EMBL" id="KAG0705395.1"/>
    </source>
</evidence>
<evidence type="ECO:0000256" key="7">
    <source>
        <dbReference type="ARBA" id="ARBA00023180"/>
    </source>
</evidence>
<dbReference type="InterPro" id="IPR057681">
    <property type="entry name" value="DUF7921"/>
</dbReference>
<dbReference type="SUPFAM" id="SSF110035">
    <property type="entry name" value="GDNF receptor-like"/>
    <property type="match status" value="3"/>
</dbReference>
<accession>A0A8J5CJ80</accession>
<evidence type="ECO:0000259" key="8">
    <source>
        <dbReference type="SMART" id="SM00907"/>
    </source>
</evidence>
<dbReference type="Proteomes" id="UP000770661">
    <property type="component" value="Unassembled WGS sequence"/>
</dbReference>
<evidence type="ECO:0000256" key="5">
    <source>
        <dbReference type="ARBA" id="ARBA00023136"/>
    </source>
</evidence>
<dbReference type="GO" id="GO:0009897">
    <property type="term" value="C:external side of plasma membrane"/>
    <property type="evidence" value="ECO:0007669"/>
    <property type="project" value="TreeGrafter"/>
</dbReference>
<gene>
    <name evidence="9" type="primary">Gfral</name>
    <name evidence="9" type="ORF">GWK47_024505</name>
</gene>
<dbReference type="PANTHER" id="PTHR10269">
    <property type="entry name" value="GDNF RECEPTOR ALPHA"/>
    <property type="match status" value="1"/>
</dbReference>
<dbReference type="InterPro" id="IPR003438">
    <property type="entry name" value="GDNF_rcpt"/>
</dbReference>
<evidence type="ECO:0000256" key="6">
    <source>
        <dbReference type="ARBA" id="ARBA00023170"/>
    </source>
</evidence>
<protein>
    <submittedName>
        <fullName evidence="9">GDNF family receptor alpha-like</fullName>
    </submittedName>
</protein>
<reference evidence="9" key="1">
    <citation type="submission" date="2020-07" db="EMBL/GenBank/DDBJ databases">
        <title>The High-quality genome of the commercially important snow crab, Chionoecetes opilio.</title>
        <authorList>
            <person name="Jeong J.-H."/>
            <person name="Ryu S."/>
        </authorList>
    </citation>
    <scope>NUCLEOTIDE SEQUENCE</scope>
    <source>
        <strain evidence="9">MADBK_172401_WGS</strain>
        <tissue evidence="9">Digestive gland</tissue>
    </source>
</reference>
<name>A0A8J5CJ80_CHIOP</name>
<feature type="domain" description="GDNF/GAS1" evidence="8">
    <location>
        <begin position="211"/>
        <end position="292"/>
    </location>
</feature>
<dbReference type="InterPro" id="IPR016017">
    <property type="entry name" value="GDNF/GAS1"/>
</dbReference>
<dbReference type="AlphaFoldDB" id="A0A8J5CJ80"/>
<dbReference type="EMBL" id="JACEEZ010025033">
    <property type="protein sequence ID" value="KAG0705395.1"/>
    <property type="molecule type" value="Genomic_DNA"/>
</dbReference>
<dbReference type="Pfam" id="PF25868">
    <property type="entry name" value="Fn1_3"/>
    <property type="match status" value="1"/>
</dbReference>
<evidence type="ECO:0000256" key="2">
    <source>
        <dbReference type="ARBA" id="ARBA00005961"/>
    </source>
</evidence>
<organism evidence="9 10">
    <name type="scientific">Chionoecetes opilio</name>
    <name type="common">Atlantic snow crab</name>
    <name type="synonym">Cancer opilio</name>
    <dbReference type="NCBI Taxonomy" id="41210"/>
    <lineage>
        <taxon>Eukaryota</taxon>
        <taxon>Metazoa</taxon>
        <taxon>Ecdysozoa</taxon>
        <taxon>Arthropoda</taxon>
        <taxon>Crustacea</taxon>
        <taxon>Multicrustacea</taxon>
        <taxon>Malacostraca</taxon>
        <taxon>Eumalacostraca</taxon>
        <taxon>Eucarida</taxon>
        <taxon>Decapoda</taxon>
        <taxon>Pleocyemata</taxon>
        <taxon>Brachyura</taxon>
        <taxon>Eubrachyura</taxon>
        <taxon>Majoidea</taxon>
        <taxon>Majidae</taxon>
        <taxon>Chionoecetes</taxon>
    </lineage>
</organism>
<dbReference type="InterPro" id="IPR059035">
    <property type="entry name" value="Fn1_3"/>
</dbReference>
<dbReference type="GO" id="GO:0038023">
    <property type="term" value="F:signaling receptor activity"/>
    <property type="evidence" value="ECO:0007669"/>
    <property type="project" value="InterPro"/>
</dbReference>
<comment type="subcellular location">
    <subcellularLocation>
        <location evidence="1">Cell membrane</location>
    </subcellularLocation>
</comment>
<dbReference type="Pfam" id="PF02351">
    <property type="entry name" value="GDNF"/>
    <property type="match status" value="2"/>
</dbReference>
<dbReference type="Pfam" id="PF25537">
    <property type="entry name" value="DUF7921"/>
    <property type="match status" value="1"/>
</dbReference>
<comment type="caution">
    <text evidence="9">The sequence shown here is derived from an EMBL/GenBank/DDBJ whole genome shotgun (WGS) entry which is preliminary data.</text>
</comment>
<keyword evidence="4" id="KW-0732">Signal</keyword>
<evidence type="ECO:0000256" key="1">
    <source>
        <dbReference type="ARBA" id="ARBA00004236"/>
    </source>
</evidence>
<evidence type="ECO:0000256" key="3">
    <source>
        <dbReference type="ARBA" id="ARBA00022475"/>
    </source>
</evidence>
<dbReference type="GO" id="GO:0007399">
    <property type="term" value="P:nervous system development"/>
    <property type="evidence" value="ECO:0007669"/>
    <property type="project" value="TreeGrafter"/>
</dbReference>
<proteinExistence type="inferred from homology"/>
<comment type="similarity">
    <text evidence="2">Belongs to the GDNFR family.</text>
</comment>
<keyword evidence="6 9" id="KW-0675">Receptor</keyword>
<dbReference type="InterPro" id="IPR037193">
    <property type="entry name" value="GDNF_alpha"/>
</dbReference>
<dbReference type="SMART" id="SM00907">
    <property type="entry name" value="GDNF"/>
    <property type="match status" value="2"/>
</dbReference>
<evidence type="ECO:0000256" key="4">
    <source>
        <dbReference type="ARBA" id="ARBA00022729"/>
    </source>
</evidence>
<keyword evidence="5" id="KW-0472">Membrane</keyword>
<dbReference type="GO" id="GO:0007169">
    <property type="term" value="P:cell surface receptor protein tyrosine kinase signaling pathway"/>
    <property type="evidence" value="ECO:0007669"/>
    <property type="project" value="UniProtKB-ARBA"/>
</dbReference>